<accession>A0AAV5AKV9</accession>
<evidence type="ECO:0000313" key="1">
    <source>
        <dbReference type="EMBL" id="GJJ15301.1"/>
    </source>
</evidence>
<dbReference type="EMBL" id="BPWL01000011">
    <property type="protein sequence ID" value="GJJ15301.1"/>
    <property type="molecule type" value="Genomic_DNA"/>
</dbReference>
<organism evidence="1 2">
    <name type="scientific">Clathrus columnatus</name>
    <dbReference type="NCBI Taxonomy" id="1419009"/>
    <lineage>
        <taxon>Eukaryota</taxon>
        <taxon>Fungi</taxon>
        <taxon>Dikarya</taxon>
        <taxon>Basidiomycota</taxon>
        <taxon>Agaricomycotina</taxon>
        <taxon>Agaricomycetes</taxon>
        <taxon>Phallomycetidae</taxon>
        <taxon>Phallales</taxon>
        <taxon>Clathraceae</taxon>
        <taxon>Clathrus</taxon>
    </lineage>
</organism>
<comment type="caution">
    <text evidence="1">The sequence shown here is derived from an EMBL/GenBank/DDBJ whole genome shotgun (WGS) entry which is preliminary data.</text>
</comment>
<reference evidence="1" key="1">
    <citation type="submission" date="2021-10" db="EMBL/GenBank/DDBJ databases">
        <title>De novo Genome Assembly of Clathrus columnatus (Basidiomycota, Fungi) Using Illumina and Nanopore Sequence Data.</title>
        <authorList>
            <person name="Ogiso-Tanaka E."/>
            <person name="Itagaki H."/>
            <person name="Hosoya T."/>
            <person name="Hosaka K."/>
        </authorList>
    </citation>
    <scope>NUCLEOTIDE SEQUENCE</scope>
    <source>
        <strain evidence="1">MO-923</strain>
    </source>
</reference>
<sequence length="129" mass="14358">MPTSGQTSENPVTTHNPPIFTLRRLRPKVIPQSVELDRSVSRHLSGLRLNRLSRLDHDARSKPDVPTKIVTDIEDPATRIRVTNFNVPVPSAMLYRQSSGEEALGSASDTVLRFIPASEWSKVICTLNT</sequence>
<name>A0AAV5AKV9_9AGAM</name>
<dbReference type="Proteomes" id="UP001050691">
    <property type="component" value="Unassembled WGS sequence"/>
</dbReference>
<gene>
    <name evidence="1" type="ORF">Clacol_009577</name>
</gene>
<dbReference type="AlphaFoldDB" id="A0AAV5AKV9"/>
<proteinExistence type="predicted"/>
<protein>
    <submittedName>
        <fullName evidence="1">Uncharacterized protein</fullName>
    </submittedName>
</protein>
<keyword evidence="2" id="KW-1185">Reference proteome</keyword>
<evidence type="ECO:0000313" key="2">
    <source>
        <dbReference type="Proteomes" id="UP001050691"/>
    </source>
</evidence>